<feature type="domain" description="Glutaminase A central" evidence="3">
    <location>
        <begin position="469"/>
        <end position="806"/>
    </location>
</feature>
<keyword evidence="1" id="KW-0732">Signal</keyword>
<dbReference type="PANTHER" id="PTHR31987">
    <property type="entry name" value="GLUTAMINASE A-RELATED"/>
    <property type="match status" value="1"/>
</dbReference>
<dbReference type="InterPro" id="IPR052743">
    <property type="entry name" value="Glutaminase_GtaA"/>
</dbReference>
<reference evidence="6" key="1">
    <citation type="journal article" date="2019" name="Int. J. Syst. Evol. Microbiol.">
        <title>The Global Catalogue of Microorganisms (GCM) 10K type strain sequencing project: providing services to taxonomists for standard genome sequencing and annotation.</title>
        <authorList>
            <consortium name="The Broad Institute Genomics Platform"/>
            <consortium name="The Broad Institute Genome Sequencing Center for Infectious Disease"/>
            <person name="Wu L."/>
            <person name="Ma J."/>
        </authorList>
    </citation>
    <scope>NUCLEOTIDE SEQUENCE [LARGE SCALE GENOMIC DNA]</scope>
    <source>
        <strain evidence="6">JCM 17338</strain>
    </source>
</reference>
<evidence type="ECO:0000259" key="2">
    <source>
        <dbReference type="Pfam" id="PF16334"/>
    </source>
</evidence>
<dbReference type="Pfam" id="PF17168">
    <property type="entry name" value="DUF5127"/>
    <property type="match status" value="1"/>
</dbReference>
<dbReference type="Proteomes" id="UP001501081">
    <property type="component" value="Unassembled WGS sequence"/>
</dbReference>
<evidence type="ECO:0000256" key="1">
    <source>
        <dbReference type="SAM" id="SignalP"/>
    </source>
</evidence>
<feature type="domain" description="DUF4964" evidence="2">
    <location>
        <begin position="22"/>
        <end position="86"/>
    </location>
</feature>
<protein>
    <submittedName>
        <fullName evidence="5">DUF4965 domain-containing protein</fullName>
    </submittedName>
</protein>
<feature type="chain" id="PRO_5045589211" evidence="1">
    <location>
        <begin position="21"/>
        <end position="815"/>
    </location>
</feature>
<keyword evidence="6" id="KW-1185">Reference proteome</keyword>
<dbReference type="InterPro" id="IPR033433">
    <property type="entry name" value="GtaA_N"/>
</dbReference>
<dbReference type="Gene3D" id="1.50.10.10">
    <property type="match status" value="1"/>
</dbReference>
<evidence type="ECO:0000259" key="3">
    <source>
        <dbReference type="Pfam" id="PF16335"/>
    </source>
</evidence>
<feature type="signal peptide" evidence="1">
    <location>
        <begin position="1"/>
        <end position="20"/>
    </location>
</feature>
<sequence>MRKYFLLSVFCVFSFIKLNAQDKAPAYPLITHDTYFSIWSVSNELNQSVTKHWTGKNQSLSGVLKVDGKFYRFLGAESKEYKTILPAADEVNYQAKYSFLKQADKWNEIAFDDSSWQKGTAPFGDDKSAKTKWTTNDLYYRRKFSIAKLTAGKKYLKLNHDDDVDVSLNGKKLYQKEGWVHEFIYIPIEEGALKTGENLLTIHVKNNAGGRYLDAGIVEEIPQKSTIALAKQTNVKVEATATKYNFDCGGVNLEVTFTSPLLLNDIALTARPISYISYAVKSSSTKTHKVDLYFSASTNIAVNTPDQAVMAKKNTVKNLSILQAGTVEQPVLQKKADDLRIDWGYMYVAVPEKFKATQYINKQAESLNSFLSGKYPASKEVSRAKELNLSSIIPFGTITQNKVEKYLMIGYNDLKSVEYFGEQLLPIWRKPGGHFEDQLVIADQDYKTIMAKCNDFNLQLYADAEKAGGKEYAKLCELAYRQSIAAHKIVYAPNGDILFLSKENFSGGFINTVDVTYPSAPEYLLYNPELLTGMLNGIFYYSESGKWKKPYPAHDLGTYPFANGQTYGEDMPVEEAGNMVILTAAIAKAQGNAKYAQKHWATLSVWADYLSKEGFDPANQLCTDDFAGHLARNANLSVKAIVALGAYAQMAQQLGKPQEAEKYRTIALDMAKKWQQMADDGDHYALTFNDKNTWSQKYNLIWDKLLGLKLFPEAVYKKEIDYYLTKQHTFGLPLDSRKTYTKSDWIIWTATLADNQADFKSFIKPVYKFATETESRVPLNDWHETTTGLKVGFQARSVVGGYFIKLLADKWGVKN</sequence>
<accession>A0ABP7PQ59</accession>
<dbReference type="InterPro" id="IPR008928">
    <property type="entry name" value="6-hairpin_glycosidase_sf"/>
</dbReference>
<dbReference type="EMBL" id="BAABAK010000010">
    <property type="protein sequence ID" value="GAA3969155.1"/>
    <property type="molecule type" value="Genomic_DNA"/>
</dbReference>
<proteinExistence type="predicted"/>
<dbReference type="InterPro" id="IPR008979">
    <property type="entry name" value="Galactose-bd-like_sf"/>
</dbReference>
<comment type="caution">
    <text evidence="5">The sequence shown here is derived from an EMBL/GenBank/DDBJ whole genome shotgun (WGS) entry which is preliminary data.</text>
</comment>
<dbReference type="PANTHER" id="PTHR31987:SF1">
    <property type="entry name" value="GLUTAMINASE A"/>
    <property type="match status" value="1"/>
</dbReference>
<dbReference type="InterPro" id="IPR032514">
    <property type="entry name" value="GtaA_central"/>
</dbReference>
<evidence type="ECO:0000313" key="5">
    <source>
        <dbReference type="EMBL" id="GAA3969155.1"/>
    </source>
</evidence>
<feature type="domain" description="Glutaminase A N-terminal" evidence="4">
    <location>
        <begin position="240"/>
        <end position="463"/>
    </location>
</feature>
<dbReference type="Pfam" id="PF16335">
    <property type="entry name" value="GtaA_6_Hairpin"/>
    <property type="match status" value="1"/>
</dbReference>
<name>A0ABP7PQ59_9SPHI</name>
<organism evidence="5 6">
    <name type="scientific">Pedobacter ginsengiterrae</name>
    <dbReference type="NCBI Taxonomy" id="871696"/>
    <lineage>
        <taxon>Bacteria</taxon>
        <taxon>Pseudomonadati</taxon>
        <taxon>Bacteroidota</taxon>
        <taxon>Sphingobacteriia</taxon>
        <taxon>Sphingobacteriales</taxon>
        <taxon>Sphingobacteriaceae</taxon>
        <taxon>Pedobacter</taxon>
    </lineage>
</organism>
<dbReference type="SUPFAM" id="SSF49785">
    <property type="entry name" value="Galactose-binding domain-like"/>
    <property type="match status" value="1"/>
</dbReference>
<evidence type="ECO:0000313" key="6">
    <source>
        <dbReference type="Proteomes" id="UP001501081"/>
    </source>
</evidence>
<dbReference type="Pfam" id="PF16334">
    <property type="entry name" value="DUF4964"/>
    <property type="match status" value="1"/>
</dbReference>
<gene>
    <name evidence="5" type="ORF">GCM10022246_22400</name>
</gene>
<dbReference type="InterPro" id="IPR032515">
    <property type="entry name" value="DUF4964"/>
</dbReference>
<dbReference type="SUPFAM" id="SSF48208">
    <property type="entry name" value="Six-hairpin glycosidases"/>
    <property type="match status" value="1"/>
</dbReference>
<evidence type="ECO:0000259" key="4">
    <source>
        <dbReference type="Pfam" id="PF17168"/>
    </source>
</evidence>
<dbReference type="Gene3D" id="2.60.120.260">
    <property type="entry name" value="Galactose-binding domain-like"/>
    <property type="match status" value="1"/>
</dbReference>
<dbReference type="InterPro" id="IPR012341">
    <property type="entry name" value="6hp_glycosidase-like_sf"/>
</dbReference>
<dbReference type="RefSeq" id="WP_344767058.1">
    <property type="nucleotide sequence ID" value="NZ_BAABAK010000010.1"/>
</dbReference>